<comment type="caution">
    <text evidence="2">The sequence shown here is derived from an EMBL/GenBank/DDBJ whole genome shotgun (WGS) entry which is preliminary data.</text>
</comment>
<evidence type="ECO:0000313" key="3">
    <source>
        <dbReference type="Proteomes" id="UP000634919"/>
    </source>
</evidence>
<dbReference type="Proteomes" id="UP000634919">
    <property type="component" value="Unassembled WGS sequence"/>
</dbReference>
<dbReference type="RefSeq" id="WP_191723128.1">
    <property type="nucleotide sequence ID" value="NZ_JACSQK010000004.1"/>
</dbReference>
<dbReference type="PANTHER" id="PTHR40606">
    <property type="match status" value="1"/>
</dbReference>
<organism evidence="2 3">
    <name type="scientific">Comamonas avium</name>
    <dbReference type="NCBI Taxonomy" id="2762231"/>
    <lineage>
        <taxon>Bacteria</taxon>
        <taxon>Pseudomonadati</taxon>
        <taxon>Pseudomonadota</taxon>
        <taxon>Betaproteobacteria</taxon>
        <taxon>Burkholderiales</taxon>
        <taxon>Comamonadaceae</taxon>
        <taxon>Comamonas</taxon>
    </lineage>
</organism>
<dbReference type="InterPro" id="IPR036913">
    <property type="entry name" value="YegP-like_sf"/>
</dbReference>
<dbReference type="SUPFAM" id="SSF160113">
    <property type="entry name" value="YegP-like"/>
    <property type="match status" value="2"/>
</dbReference>
<reference evidence="2 3" key="1">
    <citation type="submission" date="2020-08" db="EMBL/GenBank/DDBJ databases">
        <title>A Genomic Blueprint of the Chicken Gut Microbiome.</title>
        <authorList>
            <person name="Gilroy R."/>
            <person name="Ravi A."/>
            <person name="Getino M."/>
            <person name="Pursley I."/>
            <person name="Horton D.L."/>
            <person name="Alikhan N.-F."/>
            <person name="Baker D."/>
            <person name="Gharbi K."/>
            <person name="Hall N."/>
            <person name="Watson M."/>
            <person name="Adriaenssens E.M."/>
            <person name="Foster-Nyarko E."/>
            <person name="Jarju S."/>
            <person name="Secka A."/>
            <person name="Antonio M."/>
            <person name="Oren A."/>
            <person name="Chaudhuri R."/>
            <person name="La Ragione R.M."/>
            <person name="Hildebrand F."/>
            <person name="Pallen M.J."/>
        </authorList>
    </citation>
    <scope>NUCLEOTIDE SEQUENCE [LARGE SCALE GENOMIC DNA]</scope>
    <source>
        <strain evidence="2 3">Sa2CVA6</strain>
    </source>
</reference>
<dbReference type="PANTHER" id="PTHR40606:SF1">
    <property type="entry name" value="UPF0339 PROTEIN YEGP"/>
    <property type="match status" value="1"/>
</dbReference>
<feature type="domain" description="DUF1508" evidence="1">
    <location>
        <begin position="61"/>
        <end position="108"/>
    </location>
</feature>
<feature type="domain" description="DUF1508" evidence="1">
    <location>
        <begin position="10"/>
        <end position="57"/>
    </location>
</feature>
<keyword evidence="3" id="KW-1185">Reference proteome</keyword>
<dbReference type="InterPro" id="IPR051141">
    <property type="entry name" value="UPF0339_domain"/>
</dbReference>
<gene>
    <name evidence="2" type="ORF">H9646_09540</name>
</gene>
<protein>
    <submittedName>
        <fullName evidence="2">YegP family protein</fullName>
    </submittedName>
</protein>
<evidence type="ECO:0000259" key="1">
    <source>
        <dbReference type="Pfam" id="PF07411"/>
    </source>
</evidence>
<dbReference type="InterPro" id="IPR010879">
    <property type="entry name" value="DUF1508"/>
</dbReference>
<proteinExistence type="predicted"/>
<dbReference type="Pfam" id="PF07411">
    <property type="entry name" value="DUF1508"/>
    <property type="match status" value="2"/>
</dbReference>
<dbReference type="Gene3D" id="2.30.29.80">
    <property type="match status" value="1"/>
</dbReference>
<dbReference type="EMBL" id="JACSQK010000004">
    <property type="protein sequence ID" value="MBD7960732.1"/>
    <property type="molecule type" value="Genomic_DNA"/>
</dbReference>
<evidence type="ECO:0000313" key="2">
    <source>
        <dbReference type="EMBL" id="MBD7960732.1"/>
    </source>
</evidence>
<name>A0ABR8SB73_9BURK</name>
<sequence length="114" mass="12130">MAAKYVLKKSKNGKFFFNLQATNGQAILASEMYETKASALNGIESVRKNGVVEARFDKLNAKDGSPYFTLKATNGQVIGQSEMYTAVAARDNGIASVMKNAADAVLDDQSAATA</sequence>
<accession>A0ABR8SB73</accession>